<evidence type="ECO:0000313" key="1">
    <source>
        <dbReference type="EMBL" id="KZT44403.1"/>
    </source>
</evidence>
<accession>A0A166J5Y3</accession>
<evidence type="ECO:0000313" key="2">
    <source>
        <dbReference type="Proteomes" id="UP000076798"/>
    </source>
</evidence>
<sequence>MEHLACGVTMDVFATGHLYQRKAAGISAPDLIQTSLALAVFVELDYLCAENSLEIEGPRIRPYTLHAILSLIELMNNHPDHADPSYVDAITGDLDVTQKILHSFSSVIPWTWSACHKMGSEPNNVILSATLVWLHCSQIPSKQDRTNVFTLCSETARKDLLINPLASSSRASNLKHEA</sequence>
<proteinExistence type="predicted"/>
<dbReference type="Proteomes" id="UP000076798">
    <property type="component" value="Unassembled WGS sequence"/>
</dbReference>
<dbReference type="AlphaFoldDB" id="A0A166J5Y3"/>
<name>A0A166J5Y3_9AGAM</name>
<protein>
    <submittedName>
        <fullName evidence="1">Uncharacterized protein</fullName>
    </submittedName>
</protein>
<organism evidence="1 2">
    <name type="scientific">Sistotremastrum suecicum HHB10207 ss-3</name>
    <dbReference type="NCBI Taxonomy" id="1314776"/>
    <lineage>
        <taxon>Eukaryota</taxon>
        <taxon>Fungi</taxon>
        <taxon>Dikarya</taxon>
        <taxon>Basidiomycota</taxon>
        <taxon>Agaricomycotina</taxon>
        <taxon>Agaricomycetes</taxon>
        <taxon>Sistotremastrales</taxon>
        <taxon>Sistotremastraceae</taxon>
        <taxon>Sistotremastrum</taxon>
    </lineage>
</organism>
<keyword evidence="2" id="KW-1185">Reference proteome</keyword>
<reference evidence="1 2" key="1">
    <citation type="journal article" date="2016" name="Mol. Biol. Evol.">
        <title>Comparative Genomics of Early-Diverging Mushroom-Forming Fungi Provides Insights into the Origins of Lignocellulose Decay Capabilities.</title>
        <authorList>
            <person name="Nagy L.G."/>
            <person name="Riley R."/>
            <person name="Tritt A."/>
            <person name="Adam C."/>
            <person name="Daum C."/>
            <person name="Floudas D."/>
            <person name="Sun H."/>
            <person name="Yadav J.S."/>
            <person name="Pangilinan J."/>
            <person name="Larsson K.H."/>
            <person name="Matsuura K."/>
            <person name="Barry K."/>
            <person name="Labutti K."/>
            <person name="Kuo R."/>
            <person name="Ohm R.A."/>
            <person name="Bhattacharya S.S."/>
            <person name="Shirouzu T."/>
            <person name="Yoshinaga Y."/>
            <person name="Martin F.M."/>
            <person name="Grigoriev I.V."/>
            <person name="Hibbett D.S."/>
        </authorList>
    </citation>
    <scope>NUCLEOTIDE SEQUENCE [LARGE SCALE GENOMIC DNA]</scope>
    <source>
        <strain evidence="1 2">HHB10207 ss-3</strain>
    </source>
</reference>
<gene>
    <name evidence="1" type="ORF">SISSUDRAFT_14563</name>
</gene>
<dbReference type="EMBL" id="KV428004">
    <property type="protein sequence ID" value="KZT44403.1"/>
    <property type="molecule type" value="Genomic_DNA"/>
</dbReference>